<dbReference type="InterPro" id="IPR000182">
    <property type="entry name" value="GNAT_dom"/>
</dbReference>
<dbReference type="RefSeq" id="WP_019470086.1">
    <property type="nucleotide sequence ID" value="NZ_ALOZ01000076.1"/>
</dbReference>
<gene>
    <name evidence="2" type="ORF">P5X59_04380</name>
</gene>
<evidence type="ECO:0000313" key="2">
    <source>
        <dbReference type="EMBL" id="MDH5157561.1"/>
    </source>
</evidence>
<dbReference type="SUPFAM" id="SSF55729">
    <property type="entry name" value="Acyl-CoA N-acyltransferases (Nat)"/>
    <property type="match status" value="1"/>
</dbReference>
<keyword evidence="3" id="KW-1185">Reference proteome</keyword>
<comment type="caution">
    <text evidence="2">The sequence shown here is derived from an EMBL/GenBank/DDBJ whole genome shotgun (WGS) entry which is preliminary data.</text>
</comment>
<evidence type="ECO:0000313" key="3">
    <source>
        <dbReference type="Proteomes" id="UP001159200"/>
    </source>
</evidence>
<dbReference type="InterPro" id="IPR050276">
    <property type="entry name" value="MshD_Acetyltransferase"/>
</dbReference>
<dbReference type="PROSITE" id="PS51186">
    <property type="entry name" value="GNAT"/>
    <property type="match status" value="1"/>
</dbReference>
<name>A0ABT6IYH5_9STAP</name>
<dbReference type="CDD" id="cd04301">
    <property type="entry name" value="NAT_SF"/>
    <property type="match status" value="1"/>
</dbReference>
<dbReference type="Proteomes" id="UP001159200">
    <property type="component" value="Unassembled WGS sequence"/>
</dbReference>
<sequence>MEFRCLKKSDVEAYRSLRLQSLQTDPTGFASTYQRELHLPIERFEERIGSNERHFTMGVFDDGKLIGYATFYREILEKVMHRGNLVGVYCDPQYRKQGFTQQLIQKMIDIVTEQGVVKTIGLSVLTENQSAIKLYEKLGFQKYGTEPKALYDGKRYYDEDLMVLFV</sequence>
<organism evidence="2 3">
    <name type="scientific">Staphylococcus cohnii</name>
    <dbReference type="NCBI Taxonomy" id="29382"/>
    <lineage>
        <taxon>Bacteria</taxon>
        <taxon>Bacillati</taxon>
        <taxon>Bacillota</taxon>
        <taxon>Bacilli</taxon>
        <taxon>Bacillales</taxon>
        <taxon>Staphylococcaceae</taxon>
        <taxon>Staphylococcus</taxon>
        <taxon>Staphylococcus cohnii species complex</taxon>
    </lineage>
</organism>
<proteinExistence type="predicted"/>
<feature type="domain" description="N-acetyltransferase" evidence="1">
    <location>
        <begin position="1"/>
        <end position="166"/>
    </location>
</feature>
<reference evidence="2 3" key="1">
    <citation type="submission" date="2023-03" db="EMBL/GenBank/DDBJ databases">
        <title>Bacterial isolates from washroom surfaces on a university campus.</title>
        <authorList>
            <person name="Holman D.B."/>
            <person name="Gzyl K.E."/>
            <person name="Taheri A.E."/>
        </authorList>
    </citation>
    <scope>NUCLEOTIDE SEQUENCE [LARGE SCALE GENOMIC DNA]</scope>
    <source>
        <strain evidence="2 3">RD01</strain>
    </source>
</reference>
<dbReference type="PANTHER" id="PTHR43617">
    <property type="entry name" value="L-AMINO ACID N-ACETYLTRANSFERASE"/>
    <property type="match status" value="1"/>
</dbReference>
<dbReference type="Pfam" id="PF00583">
    <property type="entry name" value="Acetyltransf_1"/>
    <property type="match status" value="1"/>
</dbReference>
<accession>A0ABT6IYH5</accession>
<protein>
    <submittedName>
        <fullName evidence="2">GNAT family N-acetyltransferase</fullName>
    </submittedName>
</protein>
<dbReference type="PANTHER" id="PTHR43617:SF33">
    <property type="entry name" value="SPORE COAT POLYSACCHARIDE BIOSYNTHESIS PROTEIN SPSD"/>
    <property type="match status" value="1"/>
</dbReference>
<dbReference type="Gene3D" id="3.40.630.30">
    <property type="match status" value="1"/>
</dbReference>
<evidence type="ECO:0000259" key="1">
    <source>
        <dbReference type="PROSITE" id="PS51186"/>
    </source>
</evidence>
<dbReference type="EMBL" id="JAROYR010000004">
    <property type="protein sequence ID" value="MDH5157561.1"/>
    <property type="molecule type" value="Genomic_DNA"/>
</dbReference>
<dbReference type="InterPro" id="IPR016181">
    <property type="entry name" value="Acyl_CoA_acyltransferase"/>
</dbReference>
<dbReference type="GeneID" id="58096642"/>